<comment type="caution">
    <text evidence="4">The sequence shown here is derived from an EMBL/GenBank/DDBJ whole genome shotgun (WGS) entry which is preliminary data.</text>
</comment>
<dbReference type="Pfam" id="PF08338">
    <property type="entry name" value="DUF1731"/>
    <property type="match status" value="1"/>
</dbReference>
<evidence type="ECO:0000313" key="4">
    <source>
        <dbReference type="EMBL" id="PSJ03543.1"/>
    </source>
</evidence>
<sequence length="311" mass="33042">MRLLLLGCSGFVGRELVPFLLELGHELTLVSRQSQPFPALVGKRLACIRLDPADAASWADNGLDRALSEAEGVVNLAGEPIAERRWTPGHCQLLLQSRVRTTELLVAALARLEQPPAVLVNGSAVGFYGSSTQTRFSETSPAGGDFLAEICQRWEAAADQVPAACRLVKLRIGIVLGPDGGALGKMLPIFRLGFGGPVGSGRQWMSWIYRHDLCRLIATALEDGAYSGVYNAVSPEATTMGLFASALGKALGRPSRLPVPGPILQLLLGDGAQVVLEGQQVLPERLLAQGFTFQYPQLSAALAAATNPAPR</sequence>
<reference evidence="4 5" key="1">
    <citation type="journal article" date="2018" name="Environ. Microbiol.">
        <title>Ecological and genomic features of two widespread freshwater picocyanobacteria.</title>
        <authorList>
            <person name="Cabello-Yeves P.J."/>
            <person name="Picazo A."/>
            <person name="Camacho A."/>
            <person name="Callieri C."/>
            <person name="Rosselli R."/>
            <person name="Roda-Garcia J.J."/>
            <person name="Coutinho F.H."/>
            <person name="Rodriguez-Valera F."/>
        </authorList>
    </citation>
    <scope>NUCLEOTIDE SEQUENCE [LARGE SCALE GENOMIC DNA]</scope>
    <source>
        <strain evidence="4 5">Tous</strain>
    </source>
</reference>
<dbReference type="InterPro" id="IPR013549">
    <property type="entry name" value="DUF1731"/>
</dbReference>
<dbReference type="InterPro" id="IPR036291">
    <property type="entry name" value="NAD(P)-bd_dom_sf"/>
</dbReference>
<dbReference type="Pfam" id="PF01370">
    <property type="entry name" value="Epimerase"/>
    <property type="match status" value="1"/>
</dbReference>
<feature type="domain" description="NAD-dependent epimerase/dehydratase" evidence="2">
    <location>
        <begin position="4"/>
        <end position="231"/>
    </location>
</feature>
<dbReference type="PANTHER" id="PTHR11092:SF0">
    <property type="entry name" value="EPIMERASE FAMILY PROTEIN SDR39U1"/>
    <property type="match status" value="1"/>
</dbReference>
<proteinExistence type="inferred from homology"/>
<protein>
    <submittedName>
        <fullName evidence="4">TIGR01777 family protein</fullName>
    </submittedName>
</protein>
<dbReference type="EMBL" id="PXXO01000020">
    <property type="protein sequence ID" value="PSJ03543.1"/>
    <property type="molecule type" value="Genomic_DNA"/>
</dbReference>
<keyword evidence="5" id="KW-1185">Reference proteome</keyword>
<evidence type="ECO:0000259" key="2">
    <source>
        <dbReference type="Pfam" id="PF01370"/>
    </source>
</evidence>
<evidence type="ECO:0000256" key="1">
    <source>
        <dbReference type="ARBA" id="ARBA00009353"/>
    </source>
</evidence>
<dbReference type="SUPFAM" id="SSF51735">
    <property type="entry name" value="NAD(P)-binding Rossmann-fold domains"/>
    <property type="match status" value="1"/>
</dbReference>
<feature type="domain" description="DUF1731" evidence="3">
    <location>
        <begin position="259"/>
        <end position="304"/>
    </location>
</feature>
<dbReference type="AlphaFoldDB" id="A0A2P7MQR5"/>
<evidence type="ECO:0000259" key="3">
    <source>
        <dbReference type="Pfam" id="PF08338"/>
    </source>
</evidence>
<dbReference type="CDD" id="cd05242">
    <property type="entry name" value="SDR_a8"/>
    <property type="match status" value="1"/>
</dbReference>
<dbReference type="InterPro" id="IPR010099">
    <property type="entry name" value="SDR39U1"/>
</dbReference>
<dbReference type="Proteomes" id="UP000243002">
    <property type="component" value="Unassembled WGS sequence"/>
</dbReference>
<dbReference type="Gene3D" id="3.40.50.720">
    <property type="entry name" value="NAD(P)-binding Rossmann-like Domain"/>
    <property type="match status" value="1"/>
</dbReference>
<dbReference type="NCBIfam" id="TIGR01777">
    <property type="entry name" value="yfcH"/>
    <property type="match status" value="1"/>
</dbReference>
<name>A0A2P7MQR5_9CYAN</name>
<dbReference type="OrthoDB" id="9801773at2"/>
<dbReference type="PANTHER" id="PTHR11092">
    <property type="entry name" value="SUGAR NUCLEOTIDE EPIMERASE RELATED"/>
    <property type="match status" value="1"/>
</dbReference>
<dbReference type="InterPro" id="IPR001509">
    <property type="entry name" value="Epimerase_deHydtase"/>
</dbReference>
<comment type="similarity">
    <text evidence="1">Belongs to the NAD(P)-dependent epimerase/dehydratase family. SDR39U1 subfamily.</text>
</comment>
<evidence type="ECO:0000313" key="5">
    <source>
        <dbReference type="Proteomes" id="UP000243002"/>
    </source>
</evidence>
<organism evidence="4 5">
    <name type="scientific">Cyanobium usitatum str. Tous</name>
    <dbReference type="NCBI Taxonomy" id="2116684"/>
    <lineage>
        <taxon>Bacteria</taxon>
        <taxon>Bacillati</taxon>
        <taxon>Cyanobacteriota</taxon>
        <taxon>Cyanophyceae</taxon>
        <taxon>Synechococcales</taxon>
        <taxon>Prochlorococcaceae</taxon>
        <taxon>Cyanobium</taxon>
    </lineage>
</organism>
<dbReference type="RefSeq" id="WP_106633072.1">
    <property type="nucleotide sequence ID" value="NZ_PXXO01000020.1"/>
</dbReference>
<accession>A0A2P7MQR5</accession>
<gene>
    <name evidence="4" type="ORF">C7K55_12560</name>
</gene>